<name>A0A7D9I8M0_PARCT</name>
<dbReference type="GO" id="GO:0016604">
    <property type="term" value="C:nuclear body"/>
    <property type="evidence" value="ECO:0007669"/>
    <property type="project" value="TreeGrafter"/>
</dbReference>
<feature type="compositionally biased region" description="Acidic residues" evidence="1">
    <location>
        <begin position="531"/>
        <end position="546"/>
    </location>
</feature>
<feature type="compositionally biased region" description="Basic and acidic residues" evidence="1">
    <location>
        <begin position="397"/>
        <end position="412"/>
    </location>
</feature>
<dbReference type="PANTHER" id="PTHR13165">
    <property type="entry name" value="ARSENITE-RESISTANCE PROTEIN 2"/>
    <property type="match status" value="1"/>
</dbReference>
<dbReference type="GO" id="GO:0031053">
    <property type="term" value="P:primary miRNA processing"/>
    <property type="evidence" value="ECO:0007669"/>
    <property type="project" value="TreeGrafter"/>
</dbReference>
<evidence type="ECO:0000313" key="2">
    <source>
        <dbReference type="EMBL" id="CAB3999719.1"/>
    </source>
</evidence>
<dbReference type="PANTHER" id="PTHR13165:SF0">
    <property type="entry name" value="SERRATE RNA EFFECTOR MOLECULE HOMOLOG"/>
    <property type="match status" value="1"/>
</dbReference>
<feature type="compositionally biased region" description="Polar residues" evidence="1">
    <location>
        <begin position="465"/>
        <end position="481"/>
    </location>
</feature>
<feature type="compositionally biased region" description="Basic and acidic residues" evidence="1">
    <location>
        <begin position="482"/>
        <end position="502"/>
    </location>
</feature>
<feature type="compositionally biased region" description="Basic and acidic residues" evidence="1">
    <location>
        <begin position="43"/>
        <end position="54"/>
    </location>
</feature>
<keyword evidence="3" id="KW-1185">Reference proteome</keyword>
<dbReference type="OrthoDB" id="5989196at2759"/>
<feature type="compositionally biased region" description="Low complexity" evidence="1">
    <location>
        <begin position="296"/>
        <end position="325"/>
    </location>
</feature>
<feature type="region of interest" description="Disordered" evidence="1">
    <location>
        <begin position="1"/>
        <end position="140"/>
    </location>
</feature>
<feature type="compositionally biased region" description="Basic and acidic residues" evidence="1">
    <location>
        <begin position="678"/>
        <end position="707"/>
    </location>
</feature>
<feature type="compositionally biased region" description="Basic and acidic residues" evidence="1">
    <location>
        <begin position="431"/>
        <end position="461"/>
    </location>
</feature>
<reference evidence="2" key="1">
    <citation type="submission" date="2020-04" db="EMBL/GenBank/DDBJ databases">
        <authorList>
            <person name="Alioto T."/>
            <person name="Alioto T."/>
            <person name="Gomez Garrido J."/>
        </authorList>
    </citation>
    <scope>NUCLEOTIDE SEQUENCE</scope>
    <source>
        <strain evidence="2">A484AB</strain>
    </source>
</reference>
<feature type="compositionally biased region" description="Polar residues" evidence="1">
    <location>
        <begin position="114"/>
        <end position="123"/>
    </location>
</feature>
<protein>
    <submittedName>
        <fullName evidence="2">Uncharacterized protein</fullName>
    </submittedName>
</protein>
<feature type="compositionally biased region" description="Basic and acidic residues" evidence="1">
    <location>
        <begin position="17"/>
        <end position="35"/>
    </location>
</feature>
<feature type="compositionally biased region" description="Acidic residues" evidence="1">
    <location>
        <begin position="379"/>
        <end position="389"/>
    </location>
</feature>
<dbReference type="InterPro" id="IPR021933">
    <property type="entry name" value="SERRATE/Ars2_N"/>
</dbReference>
<proteinExistence type="predicted"/>
<feature type="compositionally biased region" description="Polar residues" evidence="1">
    <location>
        <begin position="271"/>
        <end position="293"/>
    </location>
</feature>
<feature type="compositionally biased region" description="Basic and acidic residues" evidence="1">
    <location>
        <begin position="344"/>
        <end position="363"/>
    </location>
</feature>
<sequence>MDSDDEHERRPRGRDKFRRERSDYQERNEGRRDNRSGGGGGGNRRDDSWQDNRRGRQQQWDNNQRRNRDNYGGGGGRHHEGGGPPMKRQRRDWDNQGYNNQQQGGDYGGYNNQATNQWGSSVDNQQQSFNNQQQTETNTGPAMLTFKQFLSSQADDIEDMEAVRKYQEYKLEFRKTQIADFFTAHKEEEWFRNKYHPGEALAYQNKLNDAVRKRASVFVDLLQSGWFDRFTLTAEQGEEITKLLDAAVIKFERGTDFDLQVLDENYKESEQANTEGQNTDGTQQTEGAAQPDTSVEKSVNPVSPSSVPLPETPAPASASVKPAASEGEAAKPEDSSDPSSEQTKINDDQKPQKDGQDKPADGKPRKRRHRDAYYRDDNAESESESDSETEPAPPGEESAKSDAQERVAEESLHPPGVEPISSDEVLPSSKDGGEGIKNDGGETSDAVKSEKAVENGQEKLAGKSGSEQSGNEVTDVTSQDSSEAKAEVAEAKTEEASGKSEEQSIPQAKSNEQDEEKAENMDTTENAEKKEEDEEEDSDEDSDAEPEITTPRALHLTVSLFVRNVPPKISHYDIDSLCARYPGYMRVVLSDPAPDKKFSRRGWITFKPDVNIKDICWSLNNVKIKDVELNPMVNRELAKRVRTVSGAAVLKGWVESDITMATRLILQLDEKFKVWKHEEKSEEKKVEAPKQEETTEKGNKEEQKVDENIETANRNKI</sequence>
<feature type="region of interest" description="Disordered" evidence="1">
    <location>
        <begin position="678"/>
        <end position="717"/>
    </location>
</feature>
<dbReference type="CDD" id="cd00590">
    <property type="entry name" value="RRM_SF"/>
    <property type="match status" value="1"/>
</dbReference>
<accession>A0A7D9I8M0</accession>
<dbReference type="InterPro" id="IPR039727">
    <property type="entry name" value="SE/Ars2"/>
</dbReference>
<dbReference type="AlphaFoldDB" id="A0A7D9I8M0"/>
<feature type="compositionally biased region" description="Low complexity" evidence="1">
    <location>
        <begin position="124"/>
        <end position="139"/>
    </location>
</feature>
<organism evidence="2 3">
    <name type="scientific">Paramuricea clavata</name>
    <name type="common">Red gorgonian</name>
    <name type="synonym">Violescent sea-whip</name>
    <dbReference type="NCBI Taxonomy" id="317549"/>
    <lineage>
        <taxon>Eukaryota</taxon>
        <taxon>Metazoa</taxon>
        <taxon>Cnidaria</taxon>
        <taxon>Anthozoa</taxon>
        <taxon>Octocorallia</taxon>
        <taxon>Malacalcyonacea</taxon>
        <taxon>Plexauridae</taxon>
        <taxon>Paramuricea</taxon>
    </lineage>
</organism>
<dbReference type="Proteomes" id="UP001152795">
    <property type="component" value="Unassembled WGS sequence"/>
</dbReference>
<dbReference type="Pfam" id="PF12066">
    <property type="entry name" value="SERRATE_Ars2_N"/>
    <property type="match status" value="1"/>
</dbReference>
<dbReference type="EMBL" id="CACRXK020003656">
    <property type="protein sequence ID" value="CAB3999719.1"/>
    <property type="molecule type" value="Genomic_DNA"/>
</dbReference>
<evidence type="ECO:0000256" key="1">
    <source>
        <dbReference type="SAM" id="MobiDB-lite"/>
    </source>
</evidence>
<evidence type="ECO:0000313" key="3">
    <source>
        <dbReference type="Proteomes" id="UP001152795"/>
    </source>
</evidence>
<gene>
    <name evidence="2" type="ORF">PACLA_8A048107</name>
</gene>
<comment type="caution">
    <text evidence="2">The sequence shown here is derived from an EMBL/GenBank/DDBJ whole genome shotgun (WGS) entry which is preliminary data.</text>
</comment>
<feature type="compositionally biased region" description="Low complexity" evidence="1">
    <location>
        <begin position="95"/>
        <end position="113"/>
    </location>
</feature>
<feature type="region of interest" description="Disordered" evidence="1">
    <location>
        <begin position="268"/>
        <end position="551"/>
    </location>
</feature>